<evidence type="ECO:0000259" key="15">
    <source>
        <dbReference type="Pfam" id="PF00288"/>
    </source>
</evidence>
<evidence type="ECO:0000256" key="11">
    <source>
        <dbReference type="ARBA" id="ARBA00049375"/>
    </source>
</evidence>
<evidence type="ECO:0000256" key="3">
    <source>
        <dbReference type="ARBA" id="ARBA00012078"/>
    </source>
</evidence>
<evidence type="ECO:0000256" key="6">
    <source>
        <dbReference type="ARBA" id="ARBA00022679"/>
    </source>
</evidence>
<dbReference type="Gene3D" id="3.30.70.890">
    <property type="entry name" value="GHMP kinase, C-terminal domain"/>
    <property type="match status" value="1"/>
</dbReference>
<evidence type="ECO:0000256" key="8">
    <source>
        <dbReference type="ARBA" id="ARBA00022741"/>
    </source>
</evidence>
<dbReference type="SUPFAM" id="SSF55060">
    <property type="entry name" value="GHMP Kinase, C-terminal domain"/>
    <property type="match status" value="1"/>
</dbReference>
<comment type="pathway">
    <text evidence="1 13">Amino-acid biosynthesis; L-threonine biosynthesis; L-threonine from L-aspartate: step 4/5.</text>
</comment>
<evidence type="ECO:0000256" key="13">
    <source>
        <dbReference type="HAMAP-Rule" id="MF_00384"/>
    </source>
</evidence>
<dbReference type="Pfam" id="PF00288">
    <property type="entry name" value="GHMP_kinases_N"/>
    <property type="match status" value="1"/>
</dbReference>
<dbReference type="InterPro" id="IPR014721">
    <property type="entry name" value="Ribsml_uS5_D2-typ_fold_subgr"/>
</dbReference>
<evidence type="ECO:0000256" key="1">
    <source>
        <dbReference type="ARBA" id="ARBA00005015"/>
    </source>
</evidence>
<evidence type="ECO:0000256" key="5">
    <source>
        <dbReference type="ARBA" id="ARBA00022605"/>
    </source>
</evidence>
<evidence type="ECO:0000256" key="4">
    <source>
        <dbReference type="ARBA" id="ARBA00017858"/>
    </source>
</evidence>
<evidence type="ECO:0000256" key="10">
    <source>
        <dbReference type="ARBA" id="ARBA00022840"/>
    </source>
</evidence>
<keyword evidence="13" id="KW-0963">Cytoplasm</keyword>
<evidence type="ECO:0000256" key="2">
    <source>
        <dbReference type="ARBA" id="ARBA00007370"/>
    </source>
</evidence>
<dbReference type="EMBL" id="CP059343">
    <property type="protein sequence ID" value="QMS57467.1"/>
    <property type="molecule type" value="Genomic_DNA"/>
</dbReference>
<keyword evidence="9 13" id="KW-0418">Kinase</keyword>
<feature type="domain" description="GHMP kinase N-terminal" evidence="15">
    <location>
        <begin position="101"/>
        <end position="185"/>
    </location>
</feature>
<dbReference type="PANTHER" id="PTHR20861:SF1">
    <property type="entry name" value="HOMOSERINE KINASE"/>
    <property type="match status" value="1"/>
</dbReference>
<evidence type="ECO:0000259" key="16">
    <source>
        <dbReference type="Pfam" id="PF08544"/>
    </source>
</evidence>
<evidence type="ECO:0000313" key="18">
    <source>
        <dbReference type="Proteomes" id="UP000216825"/>
    </source>
</evidence>
<feature type="binding site" evidence="13">
    <location>
        <begin position="130"/>
        <end position="140"/>
    </location>
    <ligand>
        <name>ATP</name>
        <dbReference type="ChEBI" id="CHEBI:30616"/>
    </ligand>
</feature>
<keyword evidence="5 13" id="KW-0028">Amino-acid biosynthesis</keyword>
<sequence length="357" mass="36120">MNETNAAGTAAPVGDPARDSSVSGDAAHSVEGAPFTEGAPLGATVTVEVPASSGNVGPGFDSLGLALGHYDTVRVTRIAGGLEFDLTGEGADAIPRTPDQLVLRAMQAAYDAAGAGELPPVRLEAHNAIPHGRGMGSSASAVVAGVLAANALLPARSRLSPDEVLQVCSRLEGHPDNVAPTLTGGLTVSWEEAGHFHSTPVEVHPDVVPVVAVPDFEVATAVARGLLPDSVAHRTAAVNAGRAALLVAAVGGRPELLLPATFDLLHQPYRAQAMAPSAALVQALREQGHAALISGAGPTVLTLANGQEEAGRAAAAVREIVDDAASPAHSHQGEPVGWRVLTLHVPREGAKVSVSTQ</sequence>
<keyword evidence="6 13" id="KW-0808">Transferase</keyword>
<dbReference type="KEGG" id="kvr:CIB50_0002210"/>
<feature type="region of interest" description="Disordered" evidence="14">
    <location>
        <begin position="1"/>
        <end position="38"/>
    </location>
</feature>
<evidence type="ECO:0000256" key="12">
    <source>
        <dbReference type="ARBA" id="ARBA00049954"/>
    </source>
</evidence>
<protein>
    <recommendedName>
        <fullName evidence="4 13">Homoserine kinase</fullName>
        <shortName evidence="13">HK</shortName>
        <shortName evidence="13">HSK</shortName>
        <ecNumber evidence="3 13">2.7.1.39</ecNumber>
    </recommendedName>
</protein>
<dbReference type="PANTHER" id="PTHR20861">
    <property type="entry name" value="HOMOSERINE/4-DIPHOSPHOCYTIDYL-2-C-METHYL-D-ERYTHRITOL KINASE"/>
    <property type="match status" value="1"/>
</dbReference>
<keyword evidence="7 13" id="KW-0791">Threonine biosynthesis</keyword>
<proteinExistence type="inferred from homology"/>
<organism evidence="17 18">
    <name type="scientific">Kocuria varians</name>
    <name type="common">Micrococcus varians</name>
    <dbReference type="NCBI Taxonomy" id="1272"/>
    <lineage>
        <taxon>Bacteria</taxon>
        <taxon>Bacillati</taxon>
        <taxon>Actinomycetota</taxon>
        <taxon>Actinomycetes</taxon>
        <taxon>Micrococcales</taxon>
        <taxon>Micrococcaceae</taxon>
        <taxon>Kocuria</taxon>
    </lineage>
</organism>
<dbReference type="InterPro" id="IPR000870">
    <property type="entry name" value="Homoserine_kinase"/>
</dbReference>
<gene>
    <name evidence="13 17" type="primary">thrB</name>
    <name evidence="17" type="ORF">CIB50_0002210</name>
</gene>
<dbReference type="GO" id="GO:0005524">
    <property type="term" value="F:ATP binding"/>
    <property type="evidence" value="ECO:0007669"/>
    <property type="project" value="UniProtKB-UniRule"/>
</dbReference>
<reference evidence="17 18" key="2">
    <citation type="submission" date="2020-07" db="EMBL/GenBank/DDBJ databases">
        <title>Genome of starter culture bacteria Kocuria salsicia reveals its technological properties and safety for usage in meat industry.</title>
        <authorList>
            <person name="Michael M."/>
            <person name="Konstantin K."/>
            <person name="Evgenii K."/>
            <person name="Galina S."/>
            <person name="Oksana K."/>
            <person name="Andrei L."/>
        </authorList>
    </citation>
    <scope>NUCLEOTIDE SEQUENCE [LARGE SCALE GENOMIC DNA]</scope>
    <source>
        <strain evidence="17 18">80</strain>
    </source>
</reference>
<comment type="function">
    <text evidence="12 13">Catalyzes the ATP-dependent phosphorylation of L-homoserine to L-homoserine phosphate.</text>
</comment>
<comment type="similarity">
    <text evidence="2 13">Belongs to the GHMP kinase family. Homoserine kinase subfamily.</text>
</comment>
<dbReference type="GO" id="GO:0005737">
    <property type="term" value="C:cytoplasm"/>
    <property type="evidence" value="ECO:0007669"/>
    <property type="project" value="UniProtKB-SubCell"/>
</dbReference>
<reference evidence="18" key="1">
    <citation type="submission" date="2017-08" db="EMBL/GenBank/DDBJ databases">
        <title>Draft Genome Sequence of Kocuria varians 80.</title>
        <authorList>
            <person name="Minaev M."/>
            <person name="Kurbakov K.A."/>
            <person name="Solodovnikova G.I."/>
            <person name="Kuznetsova O.A."/>
            <person name="Lisitsyn A.B."/>
        </authorList>
    </citation>
    <scope>NUCLEOTIDE SEQUENCE [LARGE SCALE GENOMIC DNA]</scope>
    <source>
        <strain evidence="18">80</strain>
    </source>
</reference>
<dbReference type="GO" id="GO:0009088">
    <property type="term" value="P:threonine biosynthetic process"/>
    <property type="evidence" value="ECO:0007669"/>
    <property type="project" value="UniProtKB-UniRule"/>
</dbReference>
<accession>A0A7D7L187</accession>
<keyword evidence="8 13" id="KW-0547">Nucleotide-binding</keyword>
<dbReference type="HAMAP" id="MF_00384">
    <property type="entry name" value="Homoser_kinase"/>
    <property type="match status" value="1"/>
</dbReference>
<dbReference type="InterPro" id="IPR006203">
    <property type="entry name" value="GHMP_knse_ATP-bd_CS"/>
</dbReference>
<dbReference type="AlphaFoldDB" id="A0A7D7L187"/>
<keyword evidence="18" id="KW-1185">Reference proteome</keyword>
<name>A0A7D7L187_KOCVA</name>
<comment type="subcellular location">
    <subcellularLocation>
        <location evidence="13">Cytoplasm</location>
    </subcellularLocation>
</comment>
<dbReference type="Proteomes" id="UP000216825">
    <property type="component" value="Chromosome"/>
</dbReference>
<dbReference type="InterPro" id="IPR013750">
    <property type="entry name" value="GHMP_kinase_C_dom"/>
</dbReference>
<dbReference type="InterPro" id="IPR006204">
    <property type="entry name" value="GHMP_kinase_N_dom"/>
</dbReference>
<evidence type="ECO:0000256" key="7">
    <source>
        <dbReference type="ARBA" id="ARBA00022697"/>
    </source>
</evidence>
<feature type="domain" description="GHMP kinase C-terminal" evidence="16">
    <location>
        <begin position="259"/>
        <end position="319"/>
    </location>
</feature>
<keyword evidence="10 13" id="KW-0067">ATP-binding</keyword>
<dbReference type="PRINTS" id="PR00958">
    <property type="entry name" value="HOMSERKINASE"/>
</dbReference>
<dbReference type="InterPro" id="IPR020568">
    <property type="entry name" value="Ribosomal_Su5_D2-typ_SF"/>
</dbReference>
<dbReference type="Gene3D" id="3.30.230.10">
    <property type="match status" value="1"/>
</dbReference>
<evidence type="ECO:0000313" key="17">
    <source>
        <dbReference type="EMBL" id="QMS57467.1"/>
    </source>
</evidence>
<dbReference type="UniPathway" id="UPA00050">
    <property type="reaction ID" value="UER00064"/>
</dbReference>
<dbReference type="InterPro" id="IPR036554">
    <property type="entry name" value="GHMP_kinase_C_sf"/>
</dbReference>
<dbReference type="NCBIfam" id="TIGR00191">
    <property type="entry name" value="thrB"/>
    <property type="match status" value="1"/>
</dbReference>
<comment type="catalytic activity">
    <reaction evidence="11 13">
        <text>L-homoserine + ATP = O-phospho-L-homoserine + ADP + H(+)</text>
        <dbReference type="Rhea" id="RHEA:13985"/>
        <dbReference type="ChEBI" id="CHEBI:15378"/>
        <dbReference type="ChEBI" id="CHEBI:30616"/>
        <dbReference type="ChEBI" id="CHEBI:57476"/>
        <dbReference type="ChEBI" id="CHEBI:57590"/>
        <dbReference type="ChEBI" id="CHEBI:456216"/>
        <dbReference type="EC" id="2.7.1.39"/>
    </reaction>
</comment>
<dbReference type="Pfam" id="PF08544">
    <property type="entry name" value="GHMP_kinases_C"/>
    <property type="match status" value="1"/>
</dbReference>
<dbReference type="SUPFAM" id="SSF54211">
    <property type="entry name" value="Ribosomal protein S5 domain 2-like"/>
    <property type="match status" value="1"/>
</dbReference>
<dbReference type="GO" id="GO:0004413">
    <property type="term" value="F:homoserine kinase activity"/>
    <property type="evidence" value="ECO:0007669"/>
    <property type="project" value="UniProtKB-UniRule"/>
</dbReference>
<evidence type="ECO:0000256" key="9">
    <source>
        <dbReference type="ARBA" id="ARBA00022777"/>
    </source>
</evidence>
<dbReference type="PROSITE" id="PS00627">
    <property type="entry name" value="GHMP_KINASES_ATP"/>
    <property type="match status" value="1"/>
</dbReference>
<evidence type="ECO:0000256" key="14">
    <source>
        <dbReference type="SAM" id="MobiDB-lite"/>
    </source>
</evidence>
<dbReference type="EC" id="2.7.1.39" evidence="3 13"/>